<feature type="transmembrane region" description="Helical" evidence="8">
    <location>
        <begin position="575"/>
        <end position="600"/>
    </location>
</feature>
<keyword evidence="10" id="KW-1185">Reference proteome</keyword>
<feature type="compositionally biased region" description="Basic and acidic residues" evidence="7">
    <location>
        <begin position="929"/>
        <end position="941"/>
    </location>
</feature>
<comment type="caution">
    <text evidence="9">The sequence shown here is derived from an EMBL/GenBank/DDBJ whole genome shotgun (WGS) entry which is preliminary data.</text>
</comment>
<comment type="subcellular location">
    <subcellularLocation>
        <location evidence="1">Cell projection</location>
        <location evidence="1">Microvillus membrane</location>
        <topology evidence="1">Multi-pass membrane protein</topology>
    </subcellularLocation>
</comment>
<evidence type="ECO:0000256" key="5">
    <source>
        <dbReference type="ARBA" id="ARBA00023136"/>
    </source>
</evidence>
<evidence type="ECO:0000256" key="3">
    <source>
        <dbReference type="ARBA" id="ARBA00022692"/>
    </source>
</evidence>
<keyword evidence="4 8" id="KW-1133">Transmembrane helix</keyword>
<feature type="transmembrane region" description="Helical" evidence="8">
    <location>
        <begin position="255"/>
        <end position="272"/>
    </location>
</feature>
<keyword evidence="6" id="KW-0325">Glycoprotein</keyword>
<gene>
    <name evidence="9" type="ORF">JOB18_004848</name>
</gene>
<dbReference type="Proteomes" id="UP000693946">
    <property type="component" value="Linkage Group LG15"/>
</dbReference>
<dbReference type="Pfam" id="PF05478">
    <property type="entry name" value="Prominin"/>
    <property type="match status" value="1"/>
</dbReference>
<dbReference type="InterPro" id="IPR008795">
    <property type="entry name" value="Prominin"/>
</dbReference>
<dbReference type="GO" id="GO:0009986">
    <property type="term" value="C:cell surface"/>
    <property type="evidence" value="ECO:0007669"/>
    <property type="project" value="TreeGrafter"/>
</dbReference>
<dbReference type="PANTHER" id="PTHR22730">
    <property type="entry name" value="PROMININ PROM PROTEIN"/>
    <property type="match status" value="1"/>
</dbReference>
<keyword evidence="3 8" id="KW-0812">Transmembrane</keyword>
<accession>A0AAV6S4P1</accession>
<feature type="transmembrane region" description="Helical" evidence="8">
    <location>
        <begin position="526"/>
        <end position="554"/>
    </location>
</feature>
<dbReference type="AlphaFoldDB" id="A0AAV6S4P1"/>
<reference evidence="9 10" key="1">
    <citation type="journal article" date="2021" name="Sci. Rep.">
        <title>Chromosome anchoring in Senegalese sole (Solea senegalensis) reveals sex-associated markers and genome rearrangements in flatfish.</title>
        <authorList>
            <person name="Guerrero-Cozar I."/>
            <person name="Gomez-Garrido J."/>
            <person name="Berbel C."/>
            <person name="Martinez-Blanch J.F."/>
            <person name="Alioto T."/>
            <person name="Claros M.G."/>
            <person name="Gagnaire P.A."/>
            <person name="Manchado M."/>
        </authorList>
    </citation>
    <scope>NUCLEOTIDE SEQUENCE [LARGE SCALE GENOMIC DNA]</scope>
    <source>
        <strain evidence="9">Sse05_10M</strain>
    </source>
</reference>
<protein>
    <submittedName>
        <fullName evidence="9">Prominin-1-A-like</fullName>
    </submittedName>
</protein>
<evidence type="ECO:0000256" key="6">
    <source>
        <dbReference type="ARBA" id="ARBA00023180"/>
    </source>
</evidence>
<sequence length="955" mass="106103">MRREQTSEMSSLVKPMNHTSIPDIFVLIKILAHSQLHKLSTQSDDIKFLQVCKSVCVCVCVSELLERRAVATVLHCPAKSLYEDAFHVCPLNRAYLSESMRACRRPSSGGALRTVVGAMLLTLGLSQSGPQQTPCMAGDARQNLTQLKYLMFQNRTASSFMTPLVESFLQTVQPYPFPIDLILKLVREFSLTNSQLIKEVMLHEVGFLVCAIFGILYIILMPIIGIFLACCRCCGKCGGTMHQKQTPSIHSSRRCLYWCTIAVTVIILAGNVCMFKSNKDLNVGVTQSPTQLNTTTRNIQTFITSVPQQIQSVVNESFTTIDRIASNLNDIGPQLGSVIQDRFRGHMDPVLHSLRLLNEGTTNFSAQLQELNSFLTQHRTTMNLLQRDITTIRYAITATLNNPACVGCALIRPVLQPQVDRLTLGAIVTPNTDGLVAGMTQINQTDLPSKIVEIERYFNSIPQTVNTETMNVVQQTTQVLENVKTQISNIIRTSLSAFINLSELPTQLYADTIGKHSSTIEYAEDIRYKLCIVLCCVVGLVVMCNLLGLVLGPLGLKPKTDPTMRSCMADSGGTFFMMSAGFSFLFSWLMMVLVLVLFLLGGHGHTLVCRPWSSGQLFQLIDSSGLVPNISQVLGLRSNISIAHIYRGCTANQTIWKTLLMHEVIDLDQVFSTTQYLGDIQQQFDAMHIGLPAITFLSPEVRENLGNLSIITNGMNSTLITQQINTVSNINLNTSADALVNAGIATDPPTQTRLQNHANDLRQIQARIETTLIPQMTQLNSSVTVLRTKEQEIEASVAVLLANVAAAEGFFNTEAAAVVRNESSSFLDCQLAHFDHYNVWARLMITEQMGFCKPVAETVDAVEVILCSYLLESLNAFWCSMGWCLFFLIPSIIFTIKLAKYYRKMKLSDDYDDNVIASKLNISPNENELSDRDTQYWEEHTQPSPPDQSYTGIQM</sequence>
<feature type="region of interest" description="Disordered" evidence="7">
    <location>
        <begin position="926"/>
        <end position="955"/>
    </location>
</feature>
<comment type="similarity">
    <text evidence="2">Belongs to the prominin family.</text>
</comment>
<evidence type="ECO:0000313" key="10">
    <source>
        <dbReference type="Proteomes" id="UP000693946"/>
    </source>
</evidence>
<evidence type="ECO:0000256" key="4">
    <source>
        <dbReference type="ARBA" id="ARBA00022989"/>
    </source>
</evidence>
<evidence type="ECO:0000256" key="2">
    <source>
        <dbReference type="ARBA" id="ARBA00006058"/>
    </source>
</evidence>
<organism evidence="9 10">
    <name type="scientific">Solea senegalensis</name>
    <name type="common">Senegalese sole</name>
    <dbReference type="NCBI Taxonomy" id="28829"/>
    <lineage>
        <taxon>Eukaryota</taxon>
        <taxon>Metazoa</taxon>
        <taxon>Chordata</taxon>
        <taxon>Craniata</taxon>
        <taxon>Vertebrata</taxon>
        <taxon>Euteleostomi</taxon>
        <taxon>Actinopterygii</taxon>
        <taxon>Neopterygii</taxon>
        <taxon>Teleostei</taxon>
        <taxon>Neoteleostei</taxon>
        <taxon>Acanthomorphata</taxon>
        <taxon>Carangaria</taxon>
        <taxon>Pleuronectiformes</taxon>
        <taxon>Pleuronectoidei</taxon>
        <taxon>Soleidae</taxon>
        <taxon>Solea</taxon>
    </lineage>
</organism>
<dbReference type="PANTHER" id="PTHR22730:SF4">
    <property type="entry name" value="PROMININ-1-A-LIKE"/>
    <property type="match status" value="1"/>
</dbReference>
<dbReference type="GO" id="GO:0005929">
    <property type="term" value="C:cilium"/>
    <property type="evidence" value="ECO:0007669"/>
    <property type="project" value="TreeGrafter"/>
</dbReference>
<evidence type="ECO:0000256" key="8">
    <source>
        <dbReference type="SAM" id="Phobius"/>
    </source>
</evidence>
<keyword evidence="5 8" id="KW-0472">Membrane</keyword>
<proteinExistence type="inferred from homology"/>
<dbReference type="EMBL" id="JAGKHQ010000007">
    <property type="protein sequence ID" value="KAG7511605.1"/>
    <property type="molecule type" value="Genomic_DNA"/>
</dbReference>
<dbReference type="GO" id="GO:0031528">
    <property type="term" value="C:microvillus membrane"/>
    <property type="evidence" value="ECO:0007669"/>
    <property type="project" value="UniProtKB-SubCell"/>
</dbReference>
<dbReference type="GO" id="GO:0016324">
    <property type="term" value="C:apical plasma membrane"/>
    <property type="evidence" value="ECO:0007669"/>
    <property type="project" value="TreeGrafter"/>
</dbReference>
<feature type="transmembrane region" description="Helical" evidence="8">
    <location>
        <begin position="205"/>
        <end position="234"/>
    </location>
</feature>
<dbReference type="GO" id="GO:0015485">
    <property type="term" value="F:cholesterol binding"/>
    <property type="evidence" value="ECO:0007669"/>
    <property type="project" value="TreeGrafter"/>
</dbReference>
<evidence type="ECO:0000256" key="7">
    <source>
        <dbReference type="SAM" id="MobiDB-lite"/>
    </source>
</evidence>
<evidence type="ECO:0000256" key="1">
    <source>
        <dbReference type="ARBA" id="ARBA00004475"/>
    </source>
</evidence>
<feature type="transmembrane region" description="Helical" evidence="8">
    <location>
        <begin position="875"/>
        <end position="896"/>
    </location>
</feature>
<dbReference type="GO" id="GO:0071914">
    <property type="term" value="C:prominosome"/>
    <property type="evidence" value="ECO:0007669"/>
    <property type="project" value="TreeGrafter"/>
</dbReference>
<name>A0AAV6S4P1_SOLSE</name>
<evidence type="ECO:0000313" key="9">
    <source>
        <dbReference type="EMBL" id="KAG7511605.1"/>
    </source>
</evidence>